<organism evidence="1 2">
    <name type="scientific">Pseudomonas amygdali pv. ulmi</name>
    <dbReference type="NCBI Taxonomy" id="251720"/>
    <lineage>
        <taxon>Bacteria</taxon>
        <taxon>Pseudomonadati</taxon>
        <taxon>Pseudomonadota</taxon>
        <taxon>Gammaproteobacteria</taxon>
        <taxon>Pseudomonadales</taxon>
        <taxon>Pseudomonadaceae</taxon>
        <taxon>Pseudomonas</taxon>
        <taxon>Pseudomonas amygdali</taxon>
    </lineage>
</organism>
<name>A0A3M4SSX6_PSEA0</name>
<reference evidence="1 2" key="1">
    <citation type="submission" date="2018-08" db="EMBL/GenBank/DDBJ databases">
        <title>Recombination of ecologically and evolutionarily significant loci maintains genetic cohesion in the Pseudomonas syringae species complex.</title>
        <authorList>
            <person name="Dillon M."/>
            <person name="Thakur S."/>
            <person name="Almeida R.N.D."/>
            <person name="Weir B.S."/>
            <person name="Guttman D.S."/>
        </authorList>
    </citation>
    <scope>NUCLEOTIDE SEQUENCE [LARGE SCALE GENOMIC DNA]</scope>
    <source>
        <strain evidence="1 2">ICMP 5931</strain>
    </source>
</reference>
<gene>
    <name evidence="1" type="ORF">ALP90_02836</name>
</gene>
<proteinExistence type="predicted"/>
<accession>A0A3M4SSX6</accession>
<sequence length="163" mass="18406">MTQTLSSLAITPTPLKPADTWPAASAALKRLDELRTLLAIELKAQPGPGEALLTALGGADVSERELEIFSLLQQTDDYWTDPGKNAESRRDRLVPALQRALRDEASVRIHERDLESGYLSACRTRPIKARRSLTPRCMCNCTMTNTLKWQARWRYPRNRDARC</sequence>
<dbReference type="AlphaFoldDB" id="A0A3M4SSX6"/>
<comment type="caution">
    <text evidence="1">The sequence shown here is derived from an EMBL/GenBank/DDBJ whole genome shotgun (WGS) entry which is preliminary data.</text>
</comment>
<protein>
    <submittedName>
        <fullName evidence="1">Putative cysteine peptidase toxin</fullName>
    </submittedName>
</protein>
<dbReference type="Proteomes" id="UP000271097">
    <property type="component" value="Unassembled WGS sequence"/>
</dbReference>
<evidence type="ECO:0000313" key="1">
    <source>
        <dbReference type="EMBL" id="RMR17912.1"/>
    </source>
</evidence>
<evidence type="ECO:0000313" key="2">
    <source>
        <dbReference type="Proteomes" id="UP000271097"/>
    </source>
</evidence>
<dbReference type="EMBL" id="RBRS01000202">
    <property type="protein sequence ID" value="RMR17912.1"/>
    <property type="molecule type" value="Genomic_DNA"/>
</dbReference>